<name>A0AAW0CCY0_9AGAR</name>
<comment type="caution">
    <text evidence="1">The sequence shown here is derived from an EMBL/GenBank/DDBJ whole genome shotgun (WGS) entry which is preliminary data.</text>
</comment>
<gene>
    <name evidence="1" type="ORF">VNI00_011523</name>
</gene>
<reference evidence="1 2" key="1">
    <citation type="submission" date="2024-01" db="EMBL/GenBank/DDBJ databases">
        <title>A draft genome for a cacao thread blight-causing isolate of Paramarasmius palmivorus.</title>
        <authorList>
            <person name="Baruah I.K."/>
            <person name="Bukari Y."/>
            <person name="Amoako-Attah I."/>
            <person name="Meinhardt L.W."/>
            <person name="Bailey B.A."/>
            <person name="Cohen S.P."/>
        </authorList>
    </citation>
    <scope>NUCLEOTIDE SEQUENCE [LARGE SCALE GENOMIC DNA]</scope>
    <source>
        <strain evidence="1 2">GH-12</strain>
    </source>
</reference>
<sequence>MESVPSIGGSNSPASGTPKLVGDVLLGVLSSILLEARDEGRFTVDLLLIEPDLYWDLLKVLYRKIRITRGSTIRRLRVAFVENPELPTLVRELRIQVVSPPLVEFQYTDVFGSSFDLPEILVAVAPFVEHLAIQCRMHPDILLAFRTTSFPKVVVLEAPHYLLMDAHRSIRLHARLRSCFRSRGIDLDGGGRIRRLNATSISDEWPALRRLCIRCKWGLPPLEVPLFDFTHFVGVKQVSVVLTDRTWEANIAHFLAHIRPPPNADAIALVLCNRHYVRHSLFAHHTYHPKMVVPVFGDPEQFTYCGDPDFAYLCDLVCVVNAEPARQAFWDRVQDYVRRRQLSPEVFHSDLDRLMRFK</sequence>
<organism evidence="1 2">
    <name type="scientific">Paramarasmius palmivorus</name>
    <dbReference type="NCBI Taxonomy" id="297713"/>
    <lineage>
        <taxon>Eukaryota</taxon>
        <taxon>Fungi</taxon>
        <taxon>Dikarya</taxon>
        <taxon>Basidiomycota</taxon>
        <taxon>Agaricomycotina</taxon>
        <taxon>Agaricomycetes</taxon>
        <taxon>Agaricomycetidae</taxon>
        <taxon>Agaricales</taxon>
        <taxon>Marasmiineae</taxon>
        <taxon>Marasmiaceae</taxon>
        <taxon>Paramarasmius</taxon>
    </lineage>
</organism>
<proteinExistence type="predicted"/>
<keyword evidence="2" id="KW-1185">Reference proteome</keyword>
<dbReference type="AlphaFoldDB" id="A0AAW0CCY0"/>
<dbReference type="EMBL" id="JAYKXP010000050">
    <property type="protein sequence ID" value="KAK7036590.1"/>
    <property type="molecule type" value="Genomic_DNA"/>
</dbReference>
<evidence type="ECO:0000313" key="1">
    <source>
        <dbReference type="EMBL" id="KAK7036590.1"/>
    </source>
</evidence>
<evidence type="ECO:0000313" key="2">
    <source>
        <dbReference type="Proteomes" id="UP001383192"/>
    </source>
</evidence>
<dbReference type="Proteomes" id="UP001383192">
    <property type="component" value="Unassembled WGS sequence"/>
</dbReference>
<protein>
    <submittedName>
        <fullName evidence="1">Uncharacterized protein</fullName>
    </submittedName>
</protein>
<accession>A0AAW0CCY0</accession>